<dbReference type="PANTHER" id="PTHR28087">
    <property type="entry name" value="ATPASE SYNTHESIS PROTEIN 25, MITOCHONDRIAL"/>
    <property type="match status" value="1"/>
</dbReference>
<comment type="subcellular location">
    <subcellularLocation>
        <location evidence="1 7">Mitochondrion inner membrane</location>
        <topology evidence="1 7">Peripheral membrane protein</topology>
        <orientation evidence="1 7">Matrix side</orientation>
    </subcellularLocation>
</comment>
<dbReference type="GeneID" id="88172295"/>
<evidence type="ECO:0000256" key="5">
    <source>
        <dbReference type="ARBA" id="ARBA00023128"/>
    </source>
</evidence>
<dbReference type="PANTHER" id="PTHR28087:SF1">
    <property type="entry name" value="ATPASE SYNTHESIS PROTEIN 25, MITOCHONDRIAL"/>
    <property type="match status" value="1"/>
</dbReference>
<dbReference type="EMBL" id="CP138894">
    <property type="protein sequence ID" value="WPK23977.1"/>
    <property type="molecule type" value="Genomic_DNA"/>
</dbReference>
<dbReference type="InterPro" id="IPR040152">
    <property type="entry name" value="Atp25"/>
</dbReference>
<keyword evidence="9" id="KW-1185">Reference proteome</keyword>
<dbReference type="KEGG" id="asau:88172295"/>
<dbReference type="GO" id="GO:0005743">
    <property type="term" value="C:mitochondrial inner membrane"/>
    <property type="evidence" value="ECO:0007669"/>
    <property type="project" value="UniProtKB-SubCell"/>
</dbReference>
<gene>
    <name evidence="8" type="ORF">PUMCH_001229</name>
</gene>
<comment type="function">
    <text evidence="7">Mitochondrial mRNA stabilization factor.</text>
</comment>
<evidence type="ECO:0000256" key="4">
    <source>
        <dbReference type="ARBA" id="ARBA00022946"/>
    </source>
</evidence>
<keyword evidence="3 7" id="KW-0999">Mitochondrion inner membrane</keyword>
<accession>A0AAX4H699</accession>
<reference evidence="8 9" key="1">
    <citation type="submission" date="2023-10" db="EMBL/GenBank/DDBJ databases">
        <title>Draft Genome Sequence of Candida saopaulonensis from a very Premature Infant with Sepsis.</title>
        <authorList>
            <person name="Ning Y."/>
            <person name="Dai R."/>
            <person name="Xiao M."/>
            <person name="Xu Y."/>
            <person name="Yan Q."/>
            <person name="Zhang L."/>
        </authorList>
    </citation>
    <scope>NUCLEOTIDE SEQUENCE [LARGE SCALE GENOMIC DNA]</scope>
    <source>
        <strain evidence="8 9">19XY460</strain>
    </source>
</reference>
<dbReference type="SUPFAM" id="SSF81301">
    <property type="entry name" value="Nucleotidyltransferase"/>
    <property type="match status" value="1"/>
</dbReference>
<keyword evidence="6 7" id="KW-0472">Membrane</keyword>
<evidence type="ECO:0000256" key="6">
    <source>
        <dbReference type="ARBA" id="ARBA00023136"/>
    </source>
</evidence>
<evidence type="ECO:0000313" key="9">
    <source>
        <dbReference type="Proteomes" id="UP001338582"/>
    </source>
</evidence>
<dbReference type="Proteomes" id="UP001338582">
    <property type="component" value="Chromosome 1"/>
</dbReference>
<proteinExistence type="inferred from homology"/>
<keyword evidence="4 7" id="KW-0809">Transit peptide</keyword>
<name>A0AAX4H699_9ASCO</name>
<organism evidence="8 9">
    <name type="scientific">Australozyma saopauloensis</name>
    <dbReference type="NCBI Taxonomy" id="291208"/>
    <lineage>
        <taxon>Eukaryota</taxon>
        <taxon>Fungi</taxon>
        <taxon>Dikarya</taxon>
        <taxon>Ascomycota</taxon>
        <taxon>Saccharomycotina</taxon>
        <taxon>Pichiomycetes</taxon>
        <taxon>Metschnikowiaceae</taxon>
        <taxon>Australozyma</taxon>
    </lineage>
</organism>
<dbReference type="InterPro" id="IPR043519">
    <property type="entry name" value="NT_sf"/>
</dbReference>
<protein>
    <recommendedName>
        <fullName evidence="7">ATPase synthesis protein 25</fullName>
    </recommendedName>
</protein>
<comment type="similarity">
    <text evidence="2 7">Belongs to the ATP25 family.</text>
</comment>
<dbReference type="Pfam" id="PF02410">
    <property type="entry name" value="RsfS"/>
    <property type="match status" value="1"/>
</dbReference>
<keyword evidence="5 7" id="KW-0496">Mitochondrion</keyword>
<evidence type="ECO:0000313" key="8">
    <source>
        <dbReference type="EMBL" id="WPK23977.1"/>
    </source>
</evidence>
<evidence type="ECO:0000256" key="3">
    <source>
        <dbReference type="ARBA" id="ARBA00022792"/>
    </source>
</evidence>
<dbReference type="Gene3D" id="3.30.460.10">
    <property type="entry name" value="Beta Polymerase, domain 2"/>
    <property type="match status" value="1"/>
</dbReference>
<dbReference type="GO" id="GO:0140053">
    <property type="term" value="P:mitochondrial gene expression"/>
    <property type="evidence" value="ECO:0007669"/>
    <property type="project" value="UniProtKB-UniRule"/>
</dbReference>
<evidence type="ECO:0000256" key="1">
    <source>
        <dbReference type="ARBA" id="ARBA00004443"/>
    </source>
</evidence>
<dbReference type="AlphaFoldDB" id="A0AAX4H699"/>
<dbReference type="GO" id="GO:0048255">
    <property type="term" value="P:mRNA stabilization"/>
    <property type="evidence" value="ECO:0007669"/>
    <property type="project" value="TreeGrafter"/>
</dbReference>
<dbReference type="RefSeq" id="XP_062876361.1">
    <property type="nucleotide sequence ID" value="XM_063020291.1"/>
</dbReference>
<sequence>MLHILATSTISVLSTTMIRNIQKSAVRAWLLPISRSRDISHSARCFQVSREDEKARPELKINTTSENDLIHNSIDQNEVETIEKDLAESENQSQDSVEAYELDFSGELPNELVSENQSSAQLGDDISVPWYLRQEVTSNLLDGKDIKIPDIPADSPPHLSEFLDLLAKDLGIDELLIFDIKSLDDSHEFKLNRNDLDYIIIGTGKSERHIYKAASELRTHIKHQYGVIPSIQGMVSSAKTPAMRRRLLRRARKGPSATDNDYGFSANSWILCLHDGVEVHMLTERRRSELNLELIWCAPEDRKLYEKEEVIDYESDNVLHNFARRRGTRAYHTSTRSYSTHASNAGELDHLLESLNRLPQDASSDRILELKRDFEDLFQGADVKEFDIRTSFLKSIHLVRSDLVPFQEVEDSILQKHASKLALTYNSLEEKVNDVTKYAQLLLDTPEIIRNSKVSSDNSLDKLSRFISTLFEFSNEEFSLSADTRFLPLVWRLAYTDSDNLVHSKMVSDIIDGKRKLVPNNTGTYSTLASNKMRDILAIASHQDKIVENGELASQNEAILFTYGNCGKWEKFWQQWERTSFLGTCTPAEKLDSFVRLAVFLALKSNKSQSYKFLRDLWTETPGTTGGFMGALAQNSNKFDSETQRDAFLLAVNSMVTLIQPEDMTFFRAIRSNLAQMKKDVFIAS</sequence>
<evidence type="ECO:0000256" key="7">
    <source>
        <dbReference type="RuleBase" id="RU367062"/>
    </source>
</evidence>
<evidence type="ECO:0000256" key="2">
    <source>
        <dbReference type="ARBA" id="ARBA00010787"/>
    </source>
</evidence>